<feature type="transmembrane region" description="Helical" evidence="1">
    <location>
        <begin position="168"/>
        <end position="190"/>
    </location>
</feature>
<reference evidence="2 3" key="1">
    <citation type="submission" date="2015-09" db="EMBL/GenBank/DDBJ databases">
        <authorList>
            <consortium name="Pathogen Informatics"/>
        </authorList>
    </citation>
    <scope>NUCLEOTIDE SEQUENCE [LARGE SCALE GENOMIC DNA]</scope>
    <source>
        <strain evidence="2 3">2789STDY5608835</strain>
    </source>
</reference>
<feature type="transmembrane region" description="Helical" evidence="1">
    <location>
        <begin position="59"/>
        <end position="79"/>
    </location>
</feature>
<feature type="transmembrane region" description="Helical" evidence="1">
    <location>
        <begin position="402"/>
        <end position="423"/>
    </location>
</feature>
<gene>
    <name evidence="2" type="ORF">ERS852392_00653</name>
</gene>
<feature type="transmembrane region" description="Helical" evidence="1">
    <location>
        <begin position="255"/>
        <end position="288"/>
    </location>
</feature>
<feature type="transmembrane region" description="Helical" evidence="1">
    <location>
        <begin position="6"/>
        <end position="21"/>
    </location>
</feature>
<keyword evidence="1" id="KW-1133">Transmembrane helix</keyword>
<keyword evidence="1" id="KW-0472">Membrane</keyword>
<feature type="transmembrane region" description="Helical" evidence="1">
    <location>
        <begin position="202"/>
        <end position="219"/>
    </location>
</feature>
<protein>
    <recommendedName>
        <fullName evidence="4">Glycosyltransferase RgtA/B/C/D-like domain-containing protein</fullName>
    </recommendedName>
</protein>
<evidence type="ECO:0000313" key="3">
    <source>
        <dbReference type="Proteomes" id="UP000095395"/>
    </source>
</evidence>
<feature type="transmembrane region" description="Helical" evidence="1">
    <location>
        <begin position="33"/>
        <end position="53"/>
    </location>
</feature>
<feature type="transmembrane region" description="Helical" evidence="1">
    <location>
        <begin position="429"/>
        <end position="447"/>
    </location>
</feature>
<dbReference type="EMBL" id="CYYR01000003">
    <property type="protein sequence ID" value="CUN53137.1"/>
    <property type="molecule type" value="Genomic_DNA"/>
</dbReference>
<organism evidence="2 3">
    <name type="scientific">Roseburia inulinivorans</name>
    <dbReference type="NCBI Taxonomy" id="360807"/>
    <lineage>
        <taxon>Bacteria</taxon>
        <taxon>Bacillati</taxon>
        <taxon>Bacillota</taxon>
        <taxon>Clostridia</taxon>
        <taxon>Lachnospirales</taxon>
        <taxon>Lachnospiraceae</taxon>
        <taxon>Roseburia</taxon>
    </lineage>
</organism>
<evidence type="ECO:0008006" key="4">
    <source>
        <dbReference type="Google" id="ProtNLM"/>
    </source>
</evidence>
<feature type="transmembrane region" description="Helical" evidence="1">
    <location>
        <begin position="300"/>
        <end position="319"/>
    </location>
</feature>
<dbReference type="Proteomes" id="UP000095395">
    <property type="component" value="Unassembled WGS sequence"/>
</dbReference>
<feature type="transmembrane region" description="Helical" evidence="1">
    <location>
        <begin position="370"/>
        <end position="390"/>
    </location>
</feature>
<accession>A0A173XQG1</accession>
<feature type="transmembrane region" description="Helical" evidence="1">
    <location>
        <begin position="225"/>
        <end position="243"/>
    </location>
</feature>
<evidence type="ECO:0000313" key="2">
    <source>
        <dbReference type="EMBL" id="CUN53137.1"/>
    </source>
</evidence>
<dbReference type="RefSeq" id="WP_055301367.1">
    <property type="nucleotide sequence ID" value="NZ_CYYR01000003.1"/>
</dbReference>
<sequence>MINSLVFVILFLSLIVGMILYPKNKNRIDAVRVFPIILVTIFCLQTLGAFILQKLGIQIQLKSSSIVLLVLNIIVWLGIRRKKHIQILACPKRDILLLLIPVGLVLFEAHHMFSGVSRLSFLNDDAQNHFLMALGIVRSKGIYGTYFNAYLNAMLIELVSPWLSVVRYYKAFIAGDIIMHIVEVWMFYSVLCSLCKKEVTKYAFPIICVLYFLGYPTFSFMRGNFVYWSTGGVLFLYLIYILIKLQRQWNNRKFYYILLVLGIYGSVICNRLYAVVNTVCVFIGVIIIIFEKKKISFSKVQKSALIVAGIIVAATGFLCRKKILSIIIMISEKLSEEGYAYSSLYKQFVLFIPILILLFVYVYVEKKRAHLLFDIAVSVMMIAAGMYWLCSQGYISNYYFYKIYYCLWIMAWLLVTMHLDILIEQHQLIYSGIYGSVIVCLALLQIGNSENNYLGKWSATAEINGDFFDLYENNLSYFELDYASEALETAGRYSPPELLDTYEYIWENYKDDTIWFLSDHGNYMQGRWFSTILGKFDNIAYENYEQFMNEYLWMNNAFIVMGKQSNIYGQTQYLYDKSQIAYEDDFIVMVRIDGN</sequence>
<dbReference type="AlphaFoldDB" id="A0A173XQG1"/>
<evidence type="ECO:0000256" key="1">
    <source>
        <dbReference type="SAM" id="Phobius"/>
    </source>
</evidence>
<feature type="transmembrane region" description="Helical" evidence="1">
    <location>
        <begin position="339"/>
        <end position="364"/>
    </location>
</feature>
<name>A0A173XQG1_9FIRM</name>
<keyword evidence="1" id="KW-0812">Transmembrane</keyword>
<proteinExistence type="predicted"/>